<proteinExistence type="inferred from homology"/>
<comment type="similarity">
    <text evidence="1">Belongs to the CFA/CMAS family.</text>
</comment>
<keyword evidence="3 6" id="KW-0808">Transferase</keyword>
<dbReference type="PIRSF" id="PIRSF003085">
    <property type="entry name" value="CMAS"/>
    <property type="match status" value="1"/>
</dbReference>
<dbReference type="SUPFAM" id="SSF53335">
    <property type="entry name" value="S-adenosyl-L-methionine-dependent methyltransferases"/>
    <property type="match status" value="1"/>
</dbReference>
<dbReference type="PANTHER" id="PTHR43667">
    <property type="entry name" value="CYCLOPROPANE-FATTY-ACYL-PHOSPHOLIPID SYNTHASE"/>
    <property type="match status" value="1"/>
</dbReference>
<evidence type="ECO:0000256" key="3">
    <source>
        <dbReference type="ARBA" id="ARBA00022679"/>
    </source>
</evidence>
<dbReference type="GO" id="GO:0008168">
    <property type="term" value="F:methyltransferase activity"/>
    <property type="evidence" value="ECO:0007669"/>
    <property type="project" value="UniProtKB-KW"/>
</dbReference>
<dbReference type="GO" id="GO:0008610">
    <property type="term" value="P:lipid biosynthetic process"/>
    <property type="evidence" value="ECO:0007669"/>
    <property type="project" value="InterPro"/>
</dbReference>
<evidence type="ECO:0000256" key="5">
    <source>
        <dbReference type="ARBA" id="ARBA00023098"/>
    </source>
</evidence>
<dbReference type="GO" id="GO:0032259">
    <property type="term" value="P:methylation"/>
    <property type="evidence" value="ECO:0007669"/>
    <property type="project" value="UniProtKB-KW"/>
</dbReference>
<dbReference type="PANTHER" id="PTHR43667:SF1">
    <property type="entry name" value="CYCLOPROPANE-FATTY-ACYL-PHOSPHOLIPID SYNTHASE"/>
    <property type="match status" value="1"/>
</dbReference>
<evidence type="ECO:0000313" key="6">
    <source>
        <dbReference type="EMBL" id="XBP69194.1"/>
    </source>
</evidence>
<dbReference type="Gene3D" id="3.40.50.150">
    <property type="entry name" value="Vaccinia Virus protein VP39"/>
    <property type="match status" value="1"/>
</dbReference>
<evidence type="ECO:0000256" key="1">
    <source>
        <dbReference type="ARBA" id="ARBA00010815"/>
    </source>
</evidence>
<dbReference type="EMBL" id="CP157675">
    <property type="protein sequence ID" value="XBP69194.1"/>
    <property type="molecule type" value="Genomic_DNA"/>
</dbReference>
<protein>
    <submittedName>
        <fullName evidence="6">Class I SAM-dependent methyltransferase</fullName>
        <ecNumber evidence="6">2.1.1.-</ecNumber>
    </submittedName>
</protein>
<evidence type="ECO:0000256" key="4">
    <source>
        <dbReference type="ARBA" id="ARBA00022691"/>
    </source>
</evidence>
<keyword evidence="2 6" id="KW-0489">Methyltransferase</keyword>
<dbReference type="Pfam" id="PF02353">
    <property type="entry name" value="CMAS"/>
    <property type="match status" value="1"/>
</dbReference>
<organism evidence="6">
    <name type="scientific">Polaromonas hydrogenivorans</name>
    <dbReference type="NCBI Taxonomy" id="335476"/>
    <lineage>
        <taxon>Bacteria</taxon>
        <taxon>Pseudomonadati</taxon>
        <taxon>Pseudomonadota</taxon>
        <taxon>Betaproteobacteria</taxon>
        <taxon>Burkholderiales</taxon>
        <taxon>Comamonadaceae</taxon>
        <taxon>Polaromonas</taxon>
    </lineage>
</organism>
<dbReference type="InterPro" id="IPR003333">
    <property type="entry name" value="CMAS"/>
</dbReference>
<keyword evidence="5" id="KW-0443">Lipid metabolism</keyword>
<evidence type="ECO:0000256" key="2">
    <source>
        <dbReference type="ARBA" id="ARBA00022603"/>
    </source>
</evidence>
<dbReference type="EC" id="2.1.1.-" evidence="6"/>
<accession>A0AAU7LNJ3</accession>
<dbReference type="AlphaFoldDB" id="A0AAU7LNJ3"/>
<keyword evidence="4" id="KW-0949">S-adenosyl-L-methionine</keyword>
<dbReference type="InterPro" id="IPR050723">
    <property type="entry name" value="CFA/CMAS"/>
</dbReference>
<gene>
    <name evidence="6" type="ORF">ABLV49_14965</name>
</gene>
<name>A0AAU7LNJ3_9BURK</name>
<sequence>MFQFLVPGHPSHLAGLPPEIALQLPQGQQLGAADAPVRLSFSRWSSIARLKAGQIGALAEDYVEGKLQLEGAMRDVMRAMLKLLPGNPVESDTGWWTDLRQRARSLTAHTLVRDAAQIQFHYDVSDAFYALWLDPRRVYSCAYYRETGMTLAQAQEAKLDHICRKLMLQSGERFLDIGAGWGALLLWAAEHYGVDATGITLSKNQHAHVQQLIDAKGLGQRVRIELRDYRDLPEDRPFDKISSIGMFEHVGQVNMDAYFGKVMRLLAPGGLALNHGITAGGVENRQLGAGMGDFIGKYIFPGGELLHISAVLGHMAHSGLEMVDTENLRPHYGRTLWDWSDALEARLDEARAVLTADGGAERAEKILRAYRLYLAGSAMSFEQGWIALHQVLATRPAPDRQGEAIKGAQSAYPFNREFMYR</sequence>
<dbReference type="RefSeq" id="WP_349277618.1">
    <property type="nucleotide sequence ID" value="NZ_CBCSCU010000003.1"/>
</dbReference>
<dbReference type="InterPro" id="IPR029063">
    <property type="entry name" value="SAM-dependent_MTases_sf"/>
</dbReference>
<reference evidence="6" key="1">
    <citation type="submission" date="2024-05" db="EMBL/GenBank/DDBJ databases">
        <authorList>
            <person name="Bunk B."/>
            <person name="Swiderski J."/>
            <person name="Sproer C."/>
            <person name="Thiel V."/>
        </authorList>
    </citation>
    <scope>NUCLEOTIDE SEQUENCE</scope>
    <source>
        <strain evidence="6">DSM 17735</strain>
    </source>
</reference>
<dbReference type="CDD" id="cd02440">
    <property type="entry name" value="AdoMet_MTases"/>
    <property type="match status" value="1"/>
</dbReference>